<keyword evidence="8" id="KW-1185">Reference proteome</keyword>
<evidence type="ECO:0000256" key="2">
    <source>
        <dbReference type="ARBA" id="ARBA00022723"/>
    </source>
</evidence>
<dbReference type="GO" id="GO:0020037">
    <property type="term" value="F:heme binding"/>
    <property type="evidence" value="ECO:0007669"/>
    <property type="project" value="InterPro"/>
</dbReference>
<keyword evidence="3 4" id="KW-0408">Iron</keyword>
<evidence type="ECO:0000313" key="7">
    <source>
        <dbReference type="EMBL" id="AEW06181.1"/>
    </source>
</evidence>
<keyword evidence="2 4" id="KW-0479">Metal-binding</keyword>
<dbReference type="PROSITE" id="PS51007">
    <property type="entry name" value="CYTC"/>
    <property type="match status" value="1"/>
</dbReference>
<proteinExistence type="predicted"/>
<dbReference type="PATRIC" id="fig|679936.5.peg.2813"/>
<feature type="chain" id="PRO_5003516963" evidence="5">
    <location>
        <begin position="27"/>
        <end position="129"/>
    </location>
</feature>
<dbReference type="InterPro" id="IPR009056">
    <property type="entry name" value="Cyt_c-like_dom"/>
</dbReference>
<dbReference type="Gene3D" id="1.10.760.10">
    <property type="entry name" value="Cytochrome c-like domain"/>
    <property type="match status" value="1"/>
</dbReference>
<evidence type="ECO:0000256" key="1">
    <source>
        <dbReference type="ARBA" id="ARBA00022617"/>
    </source>
</evidence>
<reference evidence="7 8" key="2">
    <citation type="journal article" date="2012" name="Stand. Genomic Sci.">
        <title>Complete genome sequence of the moderately thermophilic mineral-sulfide-oxidizing firmicute Sulfobacillus acidophilus type strain (NAL(T)).</title>
        <authorList>
            <person name="Anderson I."/>
            <person name="Chertkov O."/>
            <person name="Chen A."/>
            <person name="Saunders E."/>
            <person name="Lapidus A."/>
            <person name="Nolan M."/>
            <person name="Lucas S."/>
            <person name="Hammon N."/>
            <person name="Deshpande S."/>
            <person name="Cheng J.F."/>
            <person name="Han C."/>
            <person name="Tapia R."/>
            <person name="Goodwin L.A."/>
            <person name="Pitluck S."/>
            <person name="Liolios K."/>
            <person name="Pagani I."/>
            <person name="Ivanova N."/>
            <person name="Mikhailova N."/>
            <person name="Pati A."/>
            <person name="Palaniappan K."/>
            <person name="Land M."/>
            <person name="Pan C."/>
            <person name="Rohde M."/>
            <person name="Pukall R."/>
            <person name="Goker M."/>
            <person name="Detter J.C."/>
            <person name="Woyke T."/>
            <person name="Bristow J."/>
            <person name="Eisen J.A."/>
            <person name="Markowitz V."/>
            <person name="Hugenholtz P."/>
            <person name="Kyrpides N.C."/>
            <person name="Klenk H.P."/>
            <person name="Mavromatis K."/>
        </authorList>
    </citation>
    <scope>NUCLEOTIDE SEQUENCE [LARGE SCALE GENOMIC DNA]</scope>
    <source>
        <strain evidence="8">ATCC 700253 / DSM 10332 / NAL</strain>
    </source>
</reference>
<dbReference type="GO" id="GO:0009055">
    <property type="term" value="F:electron transfer activity"/>
    <property type="evidence" value="ECO:0007669"/>
    <property type="project" value="InterPro"/>
</dbReference>
<keyword evidence="5" id="KW-0732">Signal</keyword>
<dbReference type="EMBL" id="CP003179">
    <property type="protein sequence ID" value="AEW06181.1"/>
    <property type="molecule type" value="Genomic_DNA"/>
</dbReference>
<evidence type="ECO:0000259" key="6">
    <source>
        <dbReference type="PROSITE" id="PS51007"/>
    </source>
</evidence>
<dbReference type="SUPFAM" id="SSF46626">
    <property type="entry name" value="Cytochrome c"/>
    <property type="match status" value="1"/>
</dbReference>
<dbReference type="Pfam" id="PF00034">
    <property type="entry name" value="Cytochrom_C"/>
    <property type="match status" value="1"/>
</dbReference>
<reference evidence="8" key="1">
    <citation type="submission" date="2011-12" db="EMBL/GenBank/DDBJ databases">
        <title>The complete genome of chromosome of Sulfobacillus acidophilus DSM 10332.</title>
        <authorList>
            <person name="Lucas S."/>
            <person name="Han J."/>
            <person name="Lapidus A."/>
            <person name="Bruce D."/>
            <person name="Goodwin L."/>
            <person name="Pitluck S."/>
            <person name="Peters L."/>
            <person name="Kyrpides N."/>
            <person name="Mavromatis K."/>
            <person name="Ivanova N."/>
            <person name="Mikhailova N."/>
            <person name="Chertkov O."/>
            <person name="Saunders E."/>
            <person name="Detter J.C."/>
            <person name="Tapia R."/>
            <person name="Han C."/>
            <person name="Land M."/>
            <person name="Hauser L."/>
            <person name="Markowitz V."/>
            <person name="Cheng J.-F."/>
            <person name="Hugenholtz P."/>
            <person name="Woyke T."/>
            <person name="Wu D."/>
            <person name="Pukall R."/>
            <person name="Gehrich-Schroeter G."/>
            <person name="Schneider S."/>
            <person name="Klenk H.-P."/>
            <person name="Eisen J.A."/>
        </authorList>
    </citation>
    <scope>NUCLEOTIDE SEQUENCE [LARGE SCALE GENOMIC DNA]</scope>
    <source>
        <strain evidence="8">ATCC 700253 / DSM 10332 / NAL</strain>
    </source>
</reference>
<keyword evidence="1 4" id="KW-0349">Heme</keyword>
<gene>
    <name evidence="7" type="ordered locus">Sulac_2719</name>
</gene>
<dbReference type="Proteomes" id="UP000005439">
    <property type="component" value="Chromosome"/>
</dbReference>
<dbReference type="STRING" id="679936.Sulac_2719"/>
<dbReference type="InterPro" id="IPR036909">
    <property type="entry name" value="Cyt_c-like_dom_sf"/>
</dbReference>
<evidence type="ECO:0000256" key="3">
    <source>
        <dbReference type="ARBA" id="ARBA00023004"/>
    </source>
</evidence>
<protein>
    <submittedName>
        <fullName evidence="7">Cytochrome c class I</fullName>
    </submittedName>
</protein>
<accession>G8TXX5</accession>
<dbReference type="GO" id="GO:0046872">
    <property type="term" value="F:metal ion binding"/>
    <property type="evidence" value="ECO:0007669"/>
    <property type="project" value="UniProtKB-KW"/>
</dbReference>
<organism evidence="7 8">
    <name type="scientific">Sulfobacillus acidophilus (strain ATCC 700253 / DSM 10332 / NAL)</name>
    <dbReference type="NCBI Taxonomy" id="679936"/>
    <lineage>
        <taxon>Bacteria</taxon>
        <taxon>Bacillati</taxon>
        <taxon>Bacillota</taxon>
        <taxon>Clostridia</taxon>
        <taxon>Eubacteriales</taxon>
        <taxon>Clostridiales Family XVII. Incertae Sedis</taxon>
        <taxon>Sulfobacillus</taxon>
    </lineage>
</organism>
<evidence type="ECO:0000256" key="4">
    <source>
        <dbReference type="PROSITE-ProRule" id="PRU00433"/>
    </source>
</evidence>
<dbReference type="KEGG" id="sap:Sulac_2719"/>
<sequence>MKRSAVWLVPWLLVGLIVGCGPTETANPPSSTPSSNKPVVVNIAAGRALFQHVCAYCHGSQGQGGVRMGAPALWGPSGVIKGSSYDNQAALAGFIQQYMPLEAVNGVNPGSLTTSQANNVAAYILQQNK</sequence>
<evidence type="ECO:0000313" key="8">
    <source>
        <dbReference type="Proteomes" id="UP000005439"/>
    </source>
</evidence>
<dbReference type="HOGENOM" id="CLU_1947722_0_0_9"/>
<feature type="signal peptide" evidence="5">
    <location>
        <begin position="1"/>
        <end position="26"/>
    </location>
</feature>
<evidence type="ECO:0000256" key="5">
    <source>
        <dbReference type="SAM" id="SignalP"/>
    </source>
</evidence>
<dbReference type="AlphaFoldDB" id="G8TXX5"/>
<feature type="domain" description="Cytochrome c" evidence="6">
    <location>
        <begin position="41"/>
        <end position="128"/>
    </location>
</feature>
<name>G8TXX5_SULAD</name>
<dbReference type="PROSITE" id="PS51257">
    <property type="entry name" value="PROKAR_LIPOPROTEIN"/>
    <property type="match status" value="1"/>
</dbReference>